<evidence type="ECO:0008006" key="3">
    <source>
        <dbReference type="Google" id="ProtNLM"/>
    </source>
</evidence>
<dbReference type="AlphaFoldDB" id="A0A291PJI7"/>
<evidence type="ECO:0000313" key="2">
    <source>
        <dbReference type="Proteomes" id="UP000220394"/>
    </source>
</evidence>
<dbReference type="KEGG" id="ato:CIW82_14020"/>
<gene>
    <name evidence="1" type="ORF">CIW82_14020</name>
</gene>
<evidence type="ECO:0000313" key="1">
    <source>
        <dbReference type="EMBL" id="ATJ91640.1"/>
    </source>
</evidence>
<proteinExistence type="predicted"/>
<sequence length="70" mass="8140">MRVPFCRRSTTTINASLARHGIFIMDGRGRQMDNVHVERLWVFLNHEPVYLVGLETELAMRMGWQNGLPL</sequence>
<organism evidence="1 2">
    <name type="scientific">Acetobacter tropicalis</name>
    <dbReference type="NCBI Taxonomy" id="104102"/>
    <lineage>
        <taxon>Bacteria</taxon>
        <taxon>Pseudomonadati</taxon>
        <taxon>Pseudomonadota</taxon>
        <taxon>Alphaproteobacteria</taxon>
        <taxon>Acetobacterales</taxon>
        <taxon>Acetobacteraceae</taxon>
        <taxon>Acetobacter</taxon>
    </lineage>
</organism>
<protein>
    <recommendedName>
        <fullName evidence="3">Mobile element protein</fullName>
    </recommendedName>
</protein>
<dbReference type="EMBL" id="CP022699">
    <property type="protein sequence ID" value="ATJ91640.1"/>
    <property type="molecule type" value="Genomic_DNA"/>
</dbReference>
<dbReference type="Proteomes" id="UP000220394">
    <property type="component" value="Chromosome"/>
</dbReference>
<reference evidence="1 2" key="1">
    <citation type="submission" date="2017-08" db="EMBL/GenBank/DDBJ databases">
        <title>Complete Genome Sequence of Acetobacter tropicalis Oregon-R-modENCODE STRAIN BDGP1, an acetic acid bacterium isolated from Drosophila melanogaster gut.</title>
        <authorList>
            <person name="Wan K.H."/>
            <person name="Yu C."/>
            <person name="Park S."/>
            <person name="Hammonds A.S."/>
            <person name="Booth B.W."/>
            <person name="Celniker S.E."/>
        </authorList>
    </citation>
    <scope>NUCLEOTIDE SEQUENCE [LARGE SCALE GENOMIC DNA]</scope>
    <source>
        <strain evidence="1 2">BDGP1</strain>
    </source>
</reference>
<accession>A0A291PJI7</accession>
<name>A0A291PJI7_9PROT</name>